<dbReference type="AntiFam" id="ANF00072">
    <property type="entry name" value="Shadow ORF (opposite TypA)"/>
</dbReference>
<reference evidence="1" key="1">
    <citation type="journal article" date="2021" name="Open Biol.">
        <title>Shared evolutionary footprints suggest mitochondrial oxidative damage underlies multiple complex I losses in fungi.</title>
        <authorList>
            <person name="Schikora-Tamarit M.A."/>
            <person name="Marcet-Houben M."/>
            <person name="Nosek J."/>
            <person name="Gabaldon T."/>
        </authorList>
    </citation>
    <scope>NUCLEOTIDE SEQUENCE</scope>
    <source>
        <strain evidence="1">CBS2887</strain>
    </source>
</reference>
<organism evidence="1 2">
    <name type="scientific">Wickerhamomyces pijperi</name>
    <name type="common">Yeast</name>
    <name type="synonym">Pichia pijperi</name>
    <dbReference type="NCBI Taxonomy" id="599730"/>
    <lineage>
        <taxon>Eukaryota</taxon>
        <taxon>Fungi</taxon>
        <taxon>Dikarya</taxon>
        <taxon>Ascomycota</taxon>
        <taxon>Saccharomycotina</taxon>
        <taxon>Saccharomycetes</taxon>
        <taxon>Phaffomycetales</taxon>
        <taxon>Wickerhamomycetaceae</taxon>
        <taxon>Wickerhamomyces</taxon>
    </lineage>
</organism>
<keyword evidence="2" id="KW-1185">Reference proteome</keyword>
<proteinExistence type="predicted"/>
<dbReference type="EMBL" id="JAEUBG010004779">
    <property type="protein sequence ID" value="KAH3680161.1"/>
    <property type="molecule type" value="Genomic_DNA"/>
</dbReference>
<dbReference type="AlphaFoldDB" id="A0A9P8TIK7"/>
<dbReference type="Proteomes" id="UP000774326">
    <property type="component" value="Unassembled WGS sequence"/>
</dbReference>
<dbReference type="OrthoDB" id="10636980at2759"/>
<evidence type="ECO:0000313" key="2">
    <source>
        <dbReference type="Proteomes" id="UP000774326"/>
    </source>
</evidence>
<accession>A0A9P8TIK7</accession>
<name>A0A9P8TIK7_WICPI</name>
<gene>
    <name evidence="1" type="ORF">WICPIJ_008374</name>
</gene>
<protein>
    <submittedName>
        <fullName evidence="1">Uncharacterized protein</fullName>
    </submittedName>
</protein>
<evidence type="ECO:0000313" key="1">
    <source>
        <dbReference type="EMBL" id="KAH3680161.1"/>
    </source>
</evidence>
<sequence length="418" mass="46179">MSDQWTLLCGFFEPLTTSKEELLRDLTTNDGGFERVLTFNWSHVTGNFSELTSTTGLFLVRIVEISWDGDGFTVRDLWLTSDTFNTVLSLHSFDVDLQMQLTHTGDDGLLGLRVVLHSESRIFLLETVDGLGEVGGVLRFGSDGQRDDGVWNEHRGHGDLRSTIGESITRGTVDTENLDLLPGLDVGNEPTLLDLTLVHTQVGQLTVLTFFQLERQGDKRFLGRWDQLDWGLVLLDVETFVQDLRRIWQVIDNSVQDWLDSLVGQGGTHQHRGELSSDGGSSDGVLDLLDGWFLFVQHSQGSFNFDGEINVAWSVNQVEMIVGVVLVPGTVGGGRLNSDTLFSFQIHGIHLGTNTISTTNIMNGFNSTSVKQHSFGECGLTGINVGRDTNVSHTLGGGNIFSWQGGKDLINDRFFFIV</sequence>
<reference evidence="1" key="2">
    <citation type="submission" date="2021-01" db="EMBL/GenBank/DDBJ databases">
        <authorList>
            <person name="Schikora-Tamarit M.A."/>
        </authorList>
    </citation>
    <scope>NUCLEOTIDE SEQUENCE</scope>
    <source>
        <strain evidence="1">CBS2887</strain>
    </source>
</reference>
<comment type="caution">
    <text evidence="1">The sequence shown here is derived from an EMBL/GenBank/DDBJ whole genome shotgun (WGS) entry which is preliminary data.</text>
</comment>